<dbReference type="EMBL" id="KL596909">
    <property type="protein sequence ID" value="KER22257.1"/>
    <property type="molecule type" value="Genomic_DNA"/>
</dbReference>
<sequence length="186" mass="21472">MRSHLPHLTRSLVNETVAATTTVRRCQPPTQTAVVYNYITSGFFMKETTHEVAENSSTAHDRFRPSWGSSVRRSPLVSINIMFYLNPNLIVLSHQFYIPCLRHVPPSLSLWPANETARETWPLLAEDIKRLSVFECRCLRSIARVCIAEIRRMVFGRNNSPTIDELVTLHSLRWLDNVLRMPVDRL</sequence>
<name>A0A074Z9L8_OPIVI</name>
<accession>A0A074Z9L8</accession>
<dbReference type="RefSeq" id="XP_009174004.1">
    <property type="nucleotide sequence ID" value="XM_009175740.1"/>
</dbReference>
<evidence type="ECO:0000313" key="2">
    <source>
        <dbReference type="Proteomes" id="UP000054324"/>
    </source>
</evidence>
<proteinExistence type="predicted"/>
<dbReference type="GeneID" id="20323787"/>
<reference evidence="1 2" key="1">
    <citation type="submission" date="2013-11" db="EMBL/GenBank/DDBJ databases">
        <title>Opisthorchis viverrini - life in the bile duct.</title>
        <authorList>
            <person name="Young N.D."/>
            <person name="Nagarajan N."/>
            <person name="Lin S.J."/>
            <person name="Korhonen P.K."/>
            <person name="Jex A.R."/>
            <person name="Hall R.S."/>
            <person name="Safavi-Hemami H."/>
            <person name="Kaewkong W."/>
            <person name="Bertrand D."/>
            <person name="Gao S."/>
            <person name="Seet Q."/>
            <person name="Wongkham S."/>
            <person name="Teh B.T."/>
            <person name="Wongkham C."/>
            <person name="Intapan P.M."/>
            <person name="Maleewong W."/>
            <person name="Yang X."/>
            <person name="Hu M."/>
            <person name="Wang Z."/>
            <person name="Hofmann A."/>
            <person name="Sternberg P.W."/>
            <person name="Tan P."/>
            <person name="Wang J."/>
            <person name="Gasser R.B."/>
        </authorList>
    </citation>
    <scope>NUCLEOTIDE SEQUENCE [LARGE SCALE GENOMIC DNA]</scope>
</reference>
<organism evidence="1 2">
    <name type="scientific">Opisthorchis viverrini</name>
    <name type="common">Southeast Asian liver fluke</name>
    <dbReference type="NCBI Taxonomy" id="6198"/>
    <lineage>
        <taxon>Eukaryota</taxon>
        <taxon>Metazoa</taxon>
        <taxon>Spiralia</taxon>
        <taxon>Lophotrochozoa</taxon>
        <taxon>Platyhelminthes</taxon>
        <taxon>Trematoda</taxon>
        <taxon>Digenea</taxon>
        <taxon>Opisthorchiida</taxon>
        <taxon>Opisthorchiata</taxon>
        <taxon>Opisthorchiidae</taxon>
        <taxon>Opisthorchis</taxon>
    </lineage>
</organism>
<dbReference type="AlphaFoldDB" id="A0A074Z9L8"/>
<evidence type="ECO:0000313" key="1">
    <source>
        <dbReference type="EMBL" id="KER22257.1"/>
    </source>
</evidence>
<dbReference type="OrthoDB" id="6229751at2759"/>
<protein>
    <submittedName>
        <fullName evidence="1">Uncharacterized protein</fullName>
    </submittedName>
</protein>
<dbReference type="KEGG" id="ovi:T265_09619"/>
<gene>
    <name evidence="1" type="ORF">T265_09619</name>
</gene>
<keyword evidence="2" id="KW-1185">Reference proteome</keyword>
<dbReference type="Proteomes" id="UP000054324">
    <property type="component" value="Unassembled WGS sequence"/>
</dbReference>
<dbReference type="CTD" id="20323787"/>